<dbReference type="RefSeq" id="WP_344709887.1">
    <property type="nucleotide sequence ID" value="NZ_BAAAZD010000002.1"/>
</dbReference>
<evidence type="ECO:0000256" key="1">
    <source>
        <dbReference type="ARBA" id="ARBA00009759"/>
    </source>
</evidence>
<proteinExistence type="inferred from homology"/>
<gene>
    <name evidence="2" type="ORF">GCM10022211_17590</name>
</gene>
<dbReference type="SUPFAM" id="SSF56655">
    <property type="entry name" value="Carbohydrate phosphatase"/>
    <property type="match status" value="1"/>
</dbReference>
<dbReference type="Pfam" id="PF00459">
    <property type="entry name" value="Inositol_P"/>
    <property type="match status" value="1"/>
</dbReference>
<comment type="similarity">
    <text evidence="1">Belongs to the inositol monophosphatase superfamily.</text>
</comment>
<dbReference type="Gene3D" id="3.30.540.10">
    <property type="entry name" value="Fructose-1,6-Bisphosphatase, subunit A, domain 1"/>
    <property type="match status" value="1"/>
</dbReference>
<organism evidence="2 3">
    <name type="scientific">Sphingomonas humi</name>
    <dbReference type="NCBI Taxonomy" id="335630"/>
    <lineage>
        <taxon>Bacteria</taxon>
        <taxon>Pseudomonadati</taxon>
        <taxon>Pseudomonadota</taxon>
        <taxon>Alphaproteobacteria</taxon>
        <taxon>Sphingomonadales</taxon>
        <taxon>Sphingomonadaceae</taxon>
        <taxon>Sphingomonas</taxon>
    </lineage>
</organism>
<protein>
    <submittedName>
        <fullName evidence="2">Inositol monophosphatase family protein</fullName>
    </submittedName>
</protein>
<keyword evidence="3" id="KW-1185">Reference proteome</keyword>
<dbReference type="Proteomes" id="UP001501310">
    <property type="component" value="Unassembled WGS sequence"/>
</dbReference>
<dbReference type="InterPro" id="IPR000760">
    <property type="entry name" value="Inositol_monophosphatase-like"/>
</dbReference>
<evidence type="ECO:0000313" key="3">
    <source>
        <dbReference type="Proteomes" id="UP001501310"/>
    </source>
</evidence>
<dbReference type="PANTHER" id="PTHR20854">
    <property type="entry name" value="INOSITOL MONOPHOSPHATASE"/>
    <property type="match status" value="1"/>
</dbReference>
<name>A0ABP7S2Z0_9SPHN</name>
<dbReference type="PANTHER" id="PTHR20854:SF4">
    <property type="entry name" value="INOSITOL-1-MONOPHOSPHATASE-RELATED"/>
    <property type="match status" value="1"/>
</dbReference>
<sequence length="277" mass="29761">MQGHHDAGRLAARLTGQIRGVMEEAARVALLPRFRTLADTDREEKSPGELVTVADRECEALLSDALARLLSEASIVGEEAAHSAPEVMGRLADELCWVIDPLDGTGYFAAGQEPFGIMIALAAGGRAVGGWIFDPLSGRFCWAALGEGCWVGEQRIRTDTGAAATTIGLSPLLQRRPERFAAVHARMAGRLETHEIPRCAAAHYPAMLLGAPALTYYERTLPWDHAPGALMIEEAGGRVARLDGSPYRLDEDRIGLLAATDAASWDEIAALLQDLPE</sequence>
<dbReference type="Gene3D" id="3.40.190.80">
    <property type="match status" value="1"/>
</dbReference>
<reference evidence="3" key="1">
    <citation type="journal article" date="2019" name="Int. J. Syst. Evol. Microbiol.">
        <title>The Global Catalogue of Microorganisms (GCM) 10K type strain sequencing project: providing services to taxonomists for standard genome sequencing and annotation.</title>
        <authorList>
            <consortium name="The Broad Institute Genomics Platform"/>
            <consortium name="The Broad Institute Genome Sequencing Center for Infectious Disease"/>
            <person name="Wu L."/>
            <person name="Ma J."/>
        </authorList>
    </citation>
    <scope>NUCLEOTIDE SEQUENCE [LARGE SCALE GENOMIC DNA]</scope>
    <source>
        <strain evidence="3">JCM 16603</strain>
    </source>
</reference>
<accession>A0ABP7S2Z0</accession>
<comment type="caution">
    <text evidence="2">The sequence shown here is derived from an EMBL/GenBank/DDBJ whole genome shotgun (WGS) entry which is preliminary data.</text>
</comment>
<dbReference type="PRINTS" id="PR00377">
    <property type="entry name" value="IMPHPHTASES"/>
</dbReference>
<dbReference type="EMBL" id="BAAAZD010000002">
    <property type="protein sequence ID" value="GAA4005732.1"/>
    <property type="molecule type" value="Genomic_DNA"/>
</dbReference>
<evidence type="ECO:0000313" key="2">
    <source>
        <dbReference type="EMBL" id="GAA4005732.1"/>
    </source>
</evidence>